<keyword evidence="1" id="KW-0812">Transmembrane</keyword>
<evidence type="ECO:0000256" key="2">
    <source>
        <dbReference type="SAM" id="SignalP"/>
    </source>
</evidence>
<name>A0A0L8GRX0_OCTBM</name>
<feature type="signal peptide" evidence="2">
    <location>
        <begin position="1"/>
        <end position="21"/>
    </location>
</feature>
<keyword evidence="2" id="KW-0732">Signal</keyword>
<accession>A0A0L8GRX0</accession>
<feature type="transmembrane region" description="Helical" evidence="1">
    <location>
        <begin position="81"/>
        <end position="100"/>
    </location>
</feature>
<organism evidence="3">
    <name type="scientific">Octopus bimaculoides</name>
    <name type="common">California two-spotted octopus</name>
    <dbReference type="NCBI Taxonomy" id="37653"/>
    <lineage>
        <taxon>Eukaryota</taxon>
        <taxon>Metazoa</taxon>
        <taxon>Spiralia</taxon>
        <taxon>Lophotrochozoa</taxon>
        <taxon>Mollusca</taxon>
        <taxon>Cephalopoda</taxon>
        <taxon>Coleoidea</taxon>
        <taxon>Octopodiformes</taxon>
        <taxon>Octopoda</taxon>
        <taxon>Incirrata</taxon>
        <taxon>Octopodidae</taxon>
        <taxon>Octopus</taxon>
    </lineage>
</organism>
<gene>
    <name evidence="3" type="ORF">OCBIM_22028949mg</name>
</gene>
<evidence type="ECO:0000313" key="3">
    <source>
        <dbReference type="EMBL" id="KOF79811.1"/>
    </source>
</evidence>
<reference evidence="3" key="1">
    <citation type="submission" date="2015-07" db="EMBL/GenBank/DDBJ databases">
        <title>MeaNS - Measles Nucleotide Surveillance Program.</title>
        <authorList>
            <person name="Tran T."/>
            <person name="Druce J."/>
        </authorList>
    </citation>
    <scope>NUCLEOTIDE SEQUENCE</scope>
    <source>
        <strain evidence="3">UCB-OBI-ISO-001</strain>
        <tissue evidence="3">Gonad</tissue>
    </source>
</reference>
<dbReference type="EMBL" id="KQ420605">
    <property type="protein sequence ID" value="KOF79811.1"/>
    <property type="molecule type" value="Genomic_DNA"/>
</dbReference>
<feature type="chain" id="PRO_5005583221" evidence="2">
    <location>
        <begin position="22"/>
        <end position="148"/>
    </location>
</feature>
<keyword evidence="1" id="KW-1133">Transmembrane helix</keyword>
<keyword evidence="1" id="KW-0472">Membrane</keyword>
<sequence length="148" mass="17113">MVSLQLQIYLCVLLSINFAIGAEVSDKGVKCQKVKELGDRPPNVYYCPEPEKPRCCQPEGGVEYTCCEEKTTEDLKNQFELWVYIFIVVGVVVILCFYFFKDVNYCSLKQPLKNYLCKKSNPSAERQLYFNNPMFEEGTKGTQKNNQY</sequence>
<dbReference type="OrthoDB" id="6379279at2759"/>
<evidence type="ECO:0000256" key="1">
    <source>
        <dbReference type="SAM" id="Phobius"/>
    </source>
</evidence>
<proteinExistence type="predicted"/>
<protein>
    <submittedName>
        <fullName evidence="3">Uncharacterized protein</fullName>
    </submittedName>
</protein>
<dbReference type="KEGG" id="obi:106875063"/>
<dbReference type="AlphaFoldDB" id="A0A0L8GRX0"/>